<dbReference type="PANTHER" id="PTHR30203">
    <property type="entry name" value="OUTER MEMBRANE CATION EFFLUX PROTEIN"/>
    <property type="match status" value="1"/>
</dbReference>
<dbReference type="EMBL" id="CABPSC010000012">
    <property type="protein sequence ID" value="VVE21861.1"/>
    <property type="molecule type" value="Genomic_DNA"/>
</dbReference>
<dbReference type="InterPro" id="IPR003423">
    <property type="entry name" value="OMP_efflux"/>
</dbReference>
<keyword evidence="2" id="KW-1134">Transmembrane beta strand</keyword>
<keyword evidence="5" id="KW-1185">Reference proteome</keyword>
<evidence type="ECO:0000256" key="3">
    <source>
        <dbReference type="SAM" id="MobiDB-lite"/>
    </source>
</evidence>
<dbReference type="PANTHER" id="PTHR30203:SF21">
    <property type="entry name" value="OUTER MEMBRANE COMPONENT OF MULTIDRUG EFFLUX PUMP-RELATED"/>
    <property type="match status" value="1"/>
</dbReference>
<accession>A0A5E4WBR9</accession>
<dbReference type="RefSeq" id="WP_150556436.1">
    <property type="nucleotide sequence ID" value="NZ_CABPSC010000012.1"/>
</dbReference>
<dbReference type="AlphaFoldDB" id="A0A5E4WBR9"/>
<dbReference type="NCBIfam" id="TIGR01845">
    <property type="entry name" value="outer_NodT"/>
    <property type="match status" value="1"/>
</dbReference>
<proteinExistence type="inferred from homology"/>
<dbReference type="InterPro" id="IPR010131">
    <property type="entry name" value="MdtP/NodT-like"/>
</dbReference>
<sequence length="550" mass="58757">MVHPTRPKHPDRLERVKCLKYPGTPSRRRRLPVVFAVCALSACGVGPTYHAPQPPAALQGGFVTESAAPTSAATPPDEWWRLYRDPVLDALVARALTENRDLAVAAAHIRRARAAFGEQEAQRLPQTSTSFGPRYGKPAPDQIVAASRGTDSPSARWGWAPSFALSWEVDLWGRVDRLGAAAGADAEAVAAERDAMRVSVVAQTVAAYLRVCGLAEQARVTRRTLDIATRIADLTRRQQADGLVSDLEVTRSEAFVEDTRASLPALEGDRQSALYELAVLTGRAPAELPRETAQCRTVPTLAQPFPVGDGAQLLQRRPDLRALERRLASATARVGVATADLYPRITLGGSVDWLSSDNRLSSLGDRYAVSWGVGPLIQWQFPNLSAARARLRAASADGDAALAAFEGRLLVAVKETEQALAHYGADWSKGRSLEASRANHQRALVLAERSYQAGAADFLDLLDAQRSLAHADAELARSALQIGIDQVTIFKALGGGWRRADAAAASSGSSASLAASAPSVSSAAWASPLDTSVEPSVARDETLSHRTAAR</sequence>
<name>A0A5E4WBR9_9BURK</name>
<keyword evidence="2" id="KW-0812">Transmembrane</keyword>
<keyword evidence="2" id="KW-0449">Lipoprotein</keyword>
<reference evidence="4 5" key="1">
    <citation type="submission" date="2019-08" db="EMBL/GenBank/DDBJ databases">
        <authorList>
            <person name="Peeters C."/>
        </authorList>
    </citation>
    <scope>NUCLEOTIDE SEQUENCE [LARGE SCALE GENOMIC DNA]</scope>
    <source>
        <strain evidence="4 5">LMG 31109</strain>
    </source>
</reference>
<evidence type="ECO:0000256" key="1">
    <source>
        <dbReference type="ARBA" id="ARBA00007613"/>
    </source>
</evidence>
<comment type="subcellular location">
    <subcellularLocation>
        <location evidence="2">Cell membrane</location>
        <topology evidence="2">Lipid-anchor</topology>
    </subcellularLocation>
</comment>
<dbReference type="Pfam" id="PF02321">
    <property type="entry name" value="OEP"/>
    <property type="match status" value="2"/>
</dbReference>
<comment type="similarity">
    <text evidence="1 2">Belongs to the outer membrane factor (OMF) (TC 1.B.17) family.</text>
</comment>
<keyword evidence="2" id="KW-0564">Palmitate</keyword>
<dbReference type="GO" id="GO:0015562">
    <property type="term" value="F:efflux transmembrane transporter activity"/>
    <property type="evidence" value="ECO:0007669"/>
    <property type="project" value="InterPro"/>
</dbReference>
<dbReference type="OrthoDB" id="9770517at2"/>
<evidence type="ECO:0000256" key="2">
    <source>
        <dbReference type="RuleBase" id="RU362097"/>
    </source>
</evidence>
<evidence type="ECO:0000313" key="5">
    <source>
        <dbReference type="Proteomes" id="UP000367825"/>
    </source>
</evidence>
<protein>
    <submittedName>
        <fullName evidence="4">RND transporter</fullName>
    </submittedName>
</protein>
<feature type="region of interest" description="Disordered" evidence="3">
    <location>
        <begin position="526"/>
        <end position="550"/>
    </location>
</feature>
<gene>
    <name evidence="4" type="ORF">PNO31109_03176</name>
</gene>
<dbReference type="SUPFAM" id="SSF56954">
    <property type="entry name" value="Outer membrane efflux proteins (OEP)"/>
    <property type="match status" value="1"/>
</dbReference>
<dbReference type="Gene3D" id="2.20.200.10">
    <property type="entry name" value="Outer membrane efflux proteins (OEP)"/>
    <property type="match status" value="1"/>
</dbReference>
<organism evidence="4 5">
    <name type="scientific">Pandoraea nosoerga</name>
    <dbReference type="NCBI Taxonomy" id="2508296"/>
    <lineage>
        <taxon>Bacteria</taxon>
        <taxon>Pseudomonadati</taxon>
        <taxon>Pseudomonadota</taxon>
        <taxon>Betaproteobacteria</taxon>
        <taxon>Burkholderiales</taxon>
        <taxon>Burkholderiaceae</taxon>
        <taxon>Pandoraea</taxon>
    </lineage>
</organism>
<evidence type="ECO:0000313" key="4">
    <source>
        <dbReference type="EMBL" id="VVE21861.1"/>
    </source>
</evidence>
<dbReference type="GO" id="GO:0005886">
    <property type="term" value="C:plasma membrane"/>
    <property type="evidence" value="ECO:0007669"/>
    <property type="project" value="UniProtKB-SubCell"/>
</dbReference>
<dbReference type="Gene3D" id="1.20.1600.10">
    <property type="entry name" value="Outer membrane efflux proteins (OEP)"/>
    <property type="match status" value="1"/>
</dbReference>
<dbReference type="Proteomes" id="UP000367825">
    <property type="component" value="Unassembled WGS sequence"/>
</dbReference>
<keyword evidence="2" id="KW-0472">Membrane</keyword>